<keyword evidence="1" id="KW-0028">Amino-acid biosynthesis</keyword>
<evidence type="ECO:0000313" key="7">
    <source>
        <dbReference type="EMBL" id="AKU97671.1"/>
    </source>
</evidence>
<dbReference type="InterPro" id="IPR028261">
    <property type="entry name" value="DPD_II"/>
</dbReference>
<dbReference type="SUPFAM" id="SSF51971">
    <property type="entry name" value="Nucleotide-binding domain"/>
    <property type="match status" value="2"/>
</dbReference>
<dbReference type="InterPro" id="IPR023753">
    <property type="entry name" value="FAD/NAD-binding_dom"/>
</dbReference>
<dbReference type="PANTHER" id="PTHR43100:SF1">
    <property type="entry name" value="GLUTAMATE SYNTHASE [NADPH] SMALL CHAIN"/>
    <property type="match status" value="1"/>
</dbReference>
<feature type="region of interest" description="Disordered" evidence="5">
    <location>
        <begin position="1"/>
        <end position="20"/>
    </location>
</feature>
<organism evidence="7 8">
    <name type="scientific">Labilithrix luteola</name>
    <dbReference type="NCBI Taxonomy" id="1391654"/>
    <lineage>
        <taxon>Bacteria</taxon>
        <taxon>Pseudomonadati</taxon>
        <taxon>Myxococcota</taxon>
        <taxon>Polyangia</taxon>
        <taxon>Polyangiales</taxon>
        <taxon>Labilitrichaceae</taxon>
        <taxon>Labilithrix</taxon>
    </lineage>
</organism>
<evidence type="ECO:0000259" key="6">
    <source>
        <dbReference type="PROSITE" id="PS51379"/>
    </source>
</evidence>
<dbReference type="EMBL" id="CP012333">
    <property type="protein sequence ID" value="AKU97671.1"/>
    <property type="molecule type" value="Genomic_DNA"/>
</dbReference>
<evidence type="ECO:0000256" key="5">
    <source>
        <dbReference type="SAM" id="MobiDB-lite"/>
    </source>
</evidence>
<gene>
    <name evidence="7" type="ORF">AKJ09_04335</name>
</gene>
<dbReference type="PROSITE" id="PS51379">
    <property type="entry name" value="4FE4S_FER_2"/>
    <property type="match status" value="1"/>
</dbReference>
<keyword evidence="3" id="KW-0314">Glutamate biosynthesis</keyword>
<dbReference type="InterPro" id="IPR006005">
    <property type="entry name" value="Glut_synth_ssu1"/>
</dbReference>
<dbReference type="STRING" id="1391654.AKJ09_04335"/>
<evidence type="ECO:0000313" key="8">
    <source>
        <dbReference type="Proteomes" id="UP000064967"/>
    </source>
</evidence>
<protein>
    <submittedName>
        <fullName evidence="7">Glutamate synthase [NADPH] small chain</fullName>
    </submittedName>
</protein>
<dbReference type="InterPro" id="IPR009051">
    <property type="entry name" value="Helical_ferredxn"/>
</dbReference>
<dbReference type="Pfam" id="PF14691">
    <property type="entry name" value="Fer4_20"/>
    <property type="match status" value="1"/>
</dbReference>
<sequence length="481" mass="51128">MADPRGFIKVKRKKPSERPVDERVNDYAEFVHEPSPEELTAQASRCMDCGIPFCHQGCPLGNLVPEFNDLVWRGRMTDAARVLHSTNNFPEFTGRVCPAPCEASCVLNIDNAPVTIKDVERTIANAIGSEGLVPVVAKVRTGKKVAVVGSGPAGLAAAQELARAGHDVTVFERDDRIGGLLRYGIPDFKLEKAVIDARLEQMRAEGVVFRTSVDVRAEELRPAFDAVVLATGARVPRDLPVAGRELEGIHFAMDYLVQQNKRVAGDMLDSARDILATGKHVVVIGGGDTGSDCVGTSNRQGAASVVQLELMPKPPLVRMPENPWPAWPLVYRTSSSHEEGCGREFSVVTKGFAADASGKRVAKLLGVRAQLTGGSIRELPGSEFEIPCDIAFLAMGFTGPERAGLVEELGLALDARGNVVSDKSGATSVPGIFAAGDASRGQSLVVWAIADGRRVAAGVSAFLTSRKLRVLPGGVGAHSAP</sequence>
<reference evidence="7 8" key="1">
    <citation type="submission" date="2015-08" db="EMBL/GenBank/DDBJ databases">
        <authorList>
            <person name="Babu N.S."/>
            <person name="Beckwith C.J."/>
            <person name="Beseler K.G."/>
            <person name="Brison A."/>
            <person name="Carone J.V."/>
            <person name="Caskin T.P."/>
            <person name="Diamond M."/>
            <person name="Durham M.E."/>
            <person name="Foxe J.M."/>
            <person name="Go M."/>
            <person name="Henderson B.A."/>
            <person name="Jones I.B."/>
            <person name="McGettigan J.A."/>
            <person name="Micheletti S.J."/>
            <person name="Nasrallah M.E."/>
            <person name="Ortiz D."/>
            <person name="Piller C.R."/>
            <person name="Privatt S.R."/>
            <person name="Schneider S.L."/>
            <person name="Sharp S."/>
            <person name="Smith T.C."/>
            <person name="Stanton J.D."/>
            <person name="Ullery H.E."/>
            <person name="Wilson R.J."/>
            <person name="Serrano M.G."/>
            <person name="Buck G."/>
            <person name="Lee V."/>
            <person name="Wang Y."/>
            <person name="Carvalho R."/>
            <person name="Voegtly L."/>
            <person name="Shi R."/>
            <person name="Duckworth R."/>
            <person name="Johnson A."/>
            <person name="Loviza R."/>
            <person name="Walstead R."/>
            <person name="Shah Z."/>
            <person name="Kiflezghi M."/>
            <person name="Wade K."/>
            <person name="Ball S.L."/>
            <person name="Bradley K.W."/>
            <person name="Asai D.J."/>
            <person name="Bowman C.A."/>
            <person name="Russell D.A."/>
            <person name="Pope W.H."/>
            <person name="Jacobs-Sera D."/>
            <person name="Hendrix R.W."/>
            <person name="Hatfull G.F."/>
        </authorList>
    </citation>
    <scope>NUCLEOTIDE SEQUENCE [LARGE SCALE GENOMIC DNA]</scope>
    <source>
        <strain evidence="7 8">DSM 27648</strain>
    </source>
</reference>
<dbReference type="RefSeq" id="WP_146648772.1">
    <property type="nucleotide sequence ID" value="NZ_CP012333.1"/>
</dbReference>
<dbReference type="Gene3D" id="1.10.1060.10">
    <property type="entry name" value="Alpha-helical ferredoxin"/>
    <property type="match status" value="1"/>
</dbReference>
<dbReference type="PRINTS" id="PR00419">
    <property type="entry name" value="ADXRDTASE"/>
</dbReference>
<dbReference type="GO" id="GO:0051536">
    <property type="term" value="F:iron-sulfur cluster binding"/>
    <property type="evidence" value="ECO:0007669"/>
    <property type="project" value="InterPro"/>
</dbReference>
<dbReference type="PANTHER" id="PTHR43100">
    <property type="entry name" value="GLUTAMATE SYNTHASE [NADPH] SMALL CHAIN"/>
    <property type="match status" value="1"/>
</dbReference>
<feature type="domain" description="4Fe-4S ferredoxin-type" evidence="6">
    <location>
        <begin position="37"/>
        <end position="68"/>
    </location>
</feature>
<dbReference type="PATRIC" id="fig|1391654.3.peg.4392"/>
<proteinExistence type="predicted"/>
<dbReference type="AlphaFoldDB" id="A0A0K1PWA2"/>
<dbReference type="NCBIfam" id="TIGR01317">
    <property type="entry name" value="GOGAT_sm_gam"/>
    <property type="match status" value="1"/>
</dbReference>
<evidence type="ECO:0000256" key="4">
    <source>
        <dbReference type="ARBA" id="ARBA00029440"/>
    </source>
</evidence>
<accession>A0A0K1PWA2</accession>
<name>A0A0K1PWA2_9BACT</name>
<dbReference type="InterPro" id="IPR036188">
    <property type="entry name" value="FAD/NAD-bd_sf"/>
</dbReference>
<dbReference type="Pfam" id="PF07992">
    <property type="entry name" value="Pyr_redox_2"/>
    <property type="match status" value="1"/>
</dbReference>
<dbReference type="InterPro" id="IPR051394">
    <property type="entry name" value="Glutamate_Synthase"/>
</dbReference>
<dbReference type="Proteomes" id="UP000064967">
    <property type="component" value="Chromosome"/>
</dbReference>
<dbReference type="Gene3D" id="3.50.50.60">
    <property type="entry name" value="FAD/NAD(P)-binding domain"/>
    <property type="match status" value="3"/>
</dbReference>
<evidence type="ECO:0000256" key="3">
    <source>
        <dbReference type="ARBA" id="ARBA00023164"/>
    </source>
</evidence>
<keyword evidence="2" id="KW-0560">Oxidoreductase</keyword>
<dbReference type="SUPFAM" id="SSF46548">
    <property type="entry name" value="alpha-helical ferredoxin"/>
    <property type="match status" value="1"/>
</dbReference>
<dbReference type="KEGG" id="llu:AKJ09_04335"/>
<dbReference type="InterPro" id="IPR017896">
    <property type="entry name" value="4Fe4S_Fe-S-bd"/>
</dbReference>
<dbReference type="OrthoDB" id="9803192at2"/>
<dbReference type="GO" id="GO:0006537">
    <property type="term" value="P:glutamate biosynthetic process"/>
    <property type="evidence" value="ECO:0007669"/>
    <property type="project" value="UniProtKB-KW"/>
</dbReference>
<keyword evidence="8" id="KW-1185">Reference proteome</keyword>
<evidence type="ECO:0000256" key="2">
    <source>
        <dbReference type="ARBA" id="ARBA00023002"/>
    </source>
</evidence>
<comment type="pathway">
    <text evidence="4">Amino-acid biosynthesis.</text>
</comment>
<evidence type="ECO:0000256" key="1">
    <source>
        <dbReference type="ARBA" id="ARBA00022605"/>
    </source>
</evidence>
<dbReference type="GO" id="GO:0016639">
    <property type="term" value="F:oxidoreductase activity, acting on the CH-NH2 group of donors, NAD or NADP as acceptor"/>
    <property type="evidence" value="ECO:0007669"/>
    <property type="project" value="InterPro"/>
</dbReference>